<protein>
    <submittedName>
        <fullName evidence="1">Uncharacterized protein</fullName>
    </submittedName>
</protein>
<keyword evidence="2" id="KW-1185">Reference proteome</keyword>
<organism evidence="1 2">
    <name type="scientific">Undibacterium arcticum</name>
    <dbReference type="NCBI Taxonomy" id="1762892"/>
    <lineage>
        <taxon>Bacteria</taxon>
        <taxon>Pseudomonadati</taxon>
        <taxon>Pseudomonadota</taxon>
        <taxon>Betaproteobacteria</taxon>
        <taxon>Burkholderiales</taxon>
        <taxon>Oxalobacteraceae</taxon>
        <taxon>Undibacterium</taxon>
    </lineage>
</organism>
<evidence type="ECO:0000313" key="1">
    <source>
        <dbReference type="EMBL" id="MFC3110027.1"/>
    </source>
</evidence>
<evidence type="ECO:0000313" key="2">
    <source>
        <dbReference type="Proteomes" id="UP001595530"/>
    </source>
</evidence>
<reference evidence="2" key="1">
    <citation type="journal article" date="2019" name="Int. J. Syst. Evol. Microbiol.">
        <title>The Global Catalogue of Microorganisms (GCM) 10K type strain sequencing project: providing services to taxonomists for standard genome sequencing and annotation.</title>
        <authorList>
            <consortium name="The Broad Institute Genomics Platform"/>
            <consortium name="The Broad Institute Genome Sequencing Center for Infectious Disease"/>
            <person name="Wu L."/>
            <person name="Ma J."/>
        </authorList>
    </citation>
    <scope>NUCLEOTIDE SEQUENCE [LARGE SCALE GENOMIC DNA]</scope>
    <source>
        <strain evidence="2">KCTC 42986</strain>
    </source>
</reference>
<dbReference type="Proteomes" id="UP001595530">
    <property type="component" value="Unassembled WGS sequence"/>
</dbReference>
<dbReference type="RefSeq" id="WP_390322472.1">
    <property type="nucleotide sequence ID" value="NZ_JBHRTP010000066.1"/>
</dbReference>
<sequence length="62" mass="6496">MKKWIAMSLSLASDAFPCRANAKGNMEKCLINPALQSPSITPSLVVLIAGAINSAVLLKLAL</sequence>
<comment type="caution">
    <text evidence="1">The sequence shown here is derived from an EMBL/GenBank/DDBJ whole genome shotgun (WGS) entry which is preliminary data.</text>
</comment>
<proteinExistence type="predicted"/>
<gene>
    <name evidence="1" type="ORF">ACFOFO_19015</name>
</gene>
<dbReference type="EMBL" id="JBHRTP010000066">
    <property type="protein sequence ID" value="MFC3110027.1"/>
    <property type="molecule type" value="Genomic_DNA"/>
</dbReference>
<accession>A0ABV7F8E8</accession>
<name>A0ABV7F8E8_9BURK</name>